<gene>
    <name evidence="1" type="ORF">E4P82_08000</name>
</gene>
<evidence type="ECO:0000313" key="2">
    <source>
        <dbReference type="Proteomes" id="UP000760480"/>
    </source>
</evidence>
<dbReference type="EMBL" id="SPMZ01000022">
    <property type="protein sequence ID" value="NMQ19148.1"/>
    <property type="molecule type" value="Genomic_DNA"/>
</dbReference>
<proteinExistence type="predicted"/>
<organism evidence="1 2">
    <name type="scientific">Candidatus Competibacter phosphatis</name>
    <dbReference type="NCBI Taxonomy" id="221280"/>
    <lineage>
        <taxon>Bacteria</taxon>
        <taxon>Pseudomonadati</taxon>
        <taxon>Pseudomonadota</taxon>
        <taxon>Gammaproteobacteria</taxon>
        <taxon>Candidatus Competibacteraceae</taxon>
        <taxon>Candidatus Competibacter</taxon>
    </lineage>
</organism>
<dbReference type="RefSeq" id="WP_169248410.1">
    <property type="nucleotide sequence ID" value="NZ_SPMZ01000022.1"/>
</dbReference>
<dbReference type="Proteomes" id="UP000760480">
    <property type="component" value="Unassembled WGS sequence"/>
</dbReference>
<evidence type="ECO:0000313" key="1">
    <source>
        <dbReference type="EMBL" id="NMQ19148.1"/>
    </source>
</evidence>
<accession>A0ABX1TIE0</accession>
<protein>
    <recommendedName>
        <fullName evidence="3">Transposase</fullName>
    </recommendedName>
</protein>
<reference evidence="1 2" key="1">
    <citation type="submission" date="2019-03" db="EMBL/GenBank/DDBJ databases">
        <title>Metabolic reconstructions from genomes of highly enriched 'Candidatus Accumulibacter' and 'Candidatus Competibacter' bioreactor populations.</title>
        <authorList>
            <person name="Annavajhala M.K."/>
            <person name="Welles L."/>
            <person name="Abbas B."/>
            <person name="Sorokin D."/>
            <person name="Park H."/>
            <person name="Van Loosdrecht M."/>
            <person name="Chandran K."/>
        </authorList>
    </citation>
    <scope>NUCLEOTIDE SEQUENCE [LARGE SCALE GENOMIC DNA]</scope>
    <source>
        <strain evidence="1 2">SBR_G</strain>
    </source>
</reference>
<comment type="caution">
    <text evidence="1">The sequence shown here is derived from an EMBL/GenBank/DDBJ whole genome shotgun (WGS) entry which is preliminary data.</text>
</comment>
<sequence>MSERPSKRKPKPRALDLVALARELAALPPARLTPRKSSKRDLIEQLRGPLVDALVDRHYSFAALAEVLGQRGIDIHPTTLRHYLGPIDRSARRTVSGG</sequence>
<evidence type="ECO:0008006" key="3">
    <source>
        <dbReference type="Google" id="ProtNLM"/>
    </source>
</evidence>
<keyword evidence="2" id="KW-1185">Reference proteome</keyword>
<name>A0ABX1TIE0_9GAMM</name>